<gene>
    <name evidence="4" type="ORF">Q5H93_22330</name>
</gene>
<dbReference type="EMBL" id="JAUQSY010000020">
    <property type="protein sequence ID" value="MDO7877493.1"/>
    <property type="molecule type" value="Genomic_DNA"/>
</dbReference>
<feature type="compositionally biased region" description="Low complexity" evidence="1">
    <location>
        <begin position="128"/>
        <end position="187"/>
    </location>
</feature>
<feature type="compositionally biased region" description="Low complexity" evidence="1">
    <location>
        <begin position="268"/>
        <end position="285"/>
    </location>
</feature>
<keyword evidence="2" id="KW-0732">Signal</keyword>
<comment type="caution">
    <text evidence="4">The sequence shown here is derived from an EMBL/GenBank/DDBJ whole genome shotgun (WGS) entry which is preliminary data.</text>
</comment>
<evidence type="ECO:0000313" key="4">
    <source>
        <dbReference type="EMBL" id="MDO7877493.1"/>
    </source>
</evidence>
<evidence type="ECO:0000256" key="1">
    <source>
        <dbReference type="SAM" id="MobiDB-lite"/>
    </source>
</evidence>
<feature type="compositionally biased region" description="Gly residues" evidence="1">
    <location>
        <begin position="246"/>
        <end position="267"/>
    </location>
</feature>
<feature type="compositionally biased region" description="Low complexity" evidence="1">
    <location>
        <begin position="343"/>
        <end position="365"/>
    </location>
</feature>
<evidence type="ECO:0000256" key="2">
    <source>
        <dbReference type="SAM" id="SignalP"/>
    </source>
</evidence>
<feature type="signal peptide" evidence="2">
    <location>
        <begin position="1"/>
        <end position="18"/>
    </location>
</feature>
<dbReference type="InterPro" id="IPR045497">
    <property type="entry name" value="DUF6438"/>
</dbReference>
<evidence type="ECO:0000259" key="3">
    <source>
        <dbReference type="Pfam" id="PF20033"/>
    </source>
</evidence>
<reference evidence="4" key="1">
    <citation type="submission" date="2023-07" db="EMBL/GenBank/DDBJ databases">
        <authorList>
            <person name="Kim M.K."/>
        </authorList>
    </citation>
    <scope>NUCLEOTIDE SEQUENCE</scope>
    <source>
        <strain evidence="4">ASUV-10-1</strain>
    </source>
</reference>
<dbReference type="RefSeq" id="WP_305008930.1">
    <property type="nucleotide sequence ID" value="NZ_JAUQSY010000020.1"/>
</dbReference>
<feature type="compositionally biased region" description="Pro residues" evidence="1">
    <location>
        <begin position="75"/>
        <end position="101"/>
    </location>
</feature>
<sequence length="563" mass="55446">MKSLYAFLALACVGALPACTVHRHYYGPGYEQGGVREYHTTDTVYVNTGSTTIINQSGTVGGPRGGYVTTGPGRTTPPPPPPRNYPPAGSYPPPRTNPPPRNTGGVRTPPAGPTRQPTAGTNPPPAGPGRQPTSGSGTTPSPGTQPPTSGQPGNLSQSPITGPVRTPGGTTPPAGSGSPVTSTPGTISGNGGIKTGNGSTSGGGTVSPGGTIGGNGGIKTGNGSTPTGAPGSLSGSVTTGTPGTISGNGGIKTGNGGTISGNGGIKTGNGSTPTGQTPQQYPTGGIKPIPNTPSQPTASLPVSSETGVTGPATNGGIRTGGIKPSRDTQPVTAGEDSAPADYSTGGIKPIPTTTTPNSTPATTPADNIVRGPGRTGGIKPARGRELTAAGEAPIAADGSLSTGGEATATPAPAPAPGGTLSGSNPVKTATPALMFAKMPCRGTCPSYTATIWPDGRVVYVGQQNVAHLGTYELKLEPAKVEAIQQQAKQANFNGLAASYTNGATDIPATVLTMYGAGGSAKTVTVEDSAPAEVQALFDYVNGTINQLVAGSQFNEQRAPRRGR</sequence>
<dbReference type="Proteomes" id="UP001176429">
    <property type="component" value="Unassembled WGS sequence"/>
</dbReference>
<organism evidence="4 5">
    <name type="scientific">Hymenobacter aranciens</name>
    <dbReference type="NCBI Taxonomy" id="3063996"/>
    <lineage>
        <taxon>Bacteria</taxon>
        <taxon>Pseudomonadati</taxon>
        <taxon>Bacteroidota</taxon>
        <taxon>Cytophagia</taxon>
        <taxon>Cytophagales</taxon>
        <taxon>Hymenobacteraceae</taxon>
        <taxon>Hymenobacter</taxon>
    </lineage>
</organism>
<feature type="domain" description="DUF6438" evidence="3">
    <location>
        <begin position="433"/>
        <end position="541"/>
    </location>
</feature>
<feature type="region of interest" description="Disordered" evidence="1">
    <location>
        <begin position="395"/>
        <end position="424"/>
    </location>
</feature>
<feature type="region of interest" description="Disordered" evidence="1">
    <location>
        <begin position="54"/>
        <end position="381"/>
    </location>
</feature>
<feature type="compositionally biased region" description="Gly residues" evidence="1">
    <location>
        <begin position="188"/>
        <end position="220"/>
    </location>
</feature>
<name>A0ABT9BIJ3_9BACT</name>
<accession>A0ABT9BIJ3</accession>
<dbReference type="Pfam" id="PF20033">
    <property type="entry name" value="DUF6438"/>
    <property type="match status" value="1"/>
</dbReference>
<keyword evidence="5" id="KW-1185">Reference proteome</keyword>
<proteinExistence type="predicted"/>
<feature type="compositionally biased region" description="Polar residues" evidence="1">
    <location>
        <begin position="292"/>
        <end position="307"/>
    </location>
</feature>
<protein>
    <submittedName>
        <fullName evidence="4">DUF6438 domain-containing protein</fullName>
    </submittedName>
</protein>
<feature type="compositionally biased region" description="Polar residues" evidence="1">
    <location>
        <begin position="233"/>
        <end position="242"/>
    </location>
</feature>
<evidence type="ECO:0000313" key="5">
    <source>
        <dbReference type="Proteomes" id="UP001176429"/>
    </source>
</evidence>
<feature type="chain" id="PRO_5045605722" evidence="2">
    <location>
        <begin position="19"/>
        <end position="563"/>
    </location>
</feature>